<name>A0A643FZ17_9BURK</name>
<dbReference type="PANTHER" id="PTHR43877">
    <property type="entry name" value="AMINOALKYLPHOSPHONATE N-ACETYLTRANSFERASE-RELATED-RELATED"/>
    <property type="match status" value="1"/>
</dbReference>
<dbReference type="GeneID" id="98402559"/>
<gene>
    <name evidence="4" type="ORF">F7R26_016715</name>
</gene>
<dbReference type="PROSITE" id="PS51186">
    <property type="entry name" value="GNAT"/>
    <property type="match status" value="1"/>
</dbReference>
<dbReference type="RefSeq" id="WP_150986067.1">
    <property type="nucleotide sequence ID" value="NZ_CP062803.1"/>
</dbReference>
<dbReference type="Gene3D" id="3.40.630.30">
    <property type="match status" value="1"/>
</dbReference>
<evidence type="ECO:0000313" key="4">
    <source>
        <dbReference type="EMBL" id="QOT75794.1"/>
    </source>
</evidence>
<evidence type="ECO:0000256" key="1">
    <source>
        <dbReference type="ARBA" id="ARBA00022679"/>
    </source>
</evidence>
<evidence type="ECO:0000256" key="2">
    <source>
        <dbReference type="ARBA" id="ARBA00023315"/>
    </source>
</evidence>
<dbReference type="InterPro" id="IPR016181">
    <property type="entry name" value="Acyl_CoA_acyltransferase"/>
</dbReference>
<feature type="domain" description="N-acetyltransferase" evidence="3">
    <location>
        <begin position="5"/>
        <end position="168"/>
    </location>
</feature>
<dbReference type="AlphaFoldDB" id="A0A643FZ17"/>
<dbReference type="InterPro" id="IPR000182">
    <property type="entry name" value="GNAT_dom"/>
</dbReference>
<dbReference type="CDD" id="cd04301">
    <property type="entry name" value="NAT_SF"/>
    <property type="match status" value="1"/>
</dbReference>
<evidence type="ECO:0000259" key="3">
    <source>
        <dbReference type="PROSITE" id="PS51186"/>
    </source>
</evidence>
<evidence type="ECO:0000313" key="5">
    <source>
        <dbReference type="Proteomes" id="UP000397656"/>
    </source>
</evidence>
<sequence length="170" mass="18659">MPETLKIRKATKADAPALCSAERTTAATPGLLVSQPYEFYESTFAQKIEVLSTKGVYLVAEVNGEPVGHALLEPLGLESIAHVFTLTIVVYPGHLGLGIGTALMTALLEWADRTPAVEKIELRVRASNNRARVLYARFGFVQEGRFEKRIRLPDGSYLDDISMARFPQPG</sequence>
<dbReference type="SUPFAM" id="SSF55729">
    <property type="entry name" value="Acyl-CoA N-acyltransferases (Nat)"/>
    <property type="match status" value="1"/>
</dbReference>
<accession>A0A643FZ17</accession>
<reference evidence="4 5" key="1">
    <citation type="submission" date="2020-10" db="EMBL/GenBank/DDBJ databases">
        <title>Complete genome sequence of Cupriavidus basilensis CCUG 49340T.</title>
        <authorList>
            <person name="Salva-Serra F."/>
            <person name="Donoso R.A."/>
            <person name="Cho K.H."/>
            <person name="Yoo J.A."/>
            <person name="Lee K."/>
            <person name="Yoon S.-H."/>
            <person name="Perez-Pantoja D."/>
            <person name="Moore E.R.B."/>
        </authorList>
    </citation>
    <scope>NUCLEOTIDE SEQUENCE [LARGE SCALE GENOMIC DNA]</scope>
    <source>
        <strain evidence="5">CCUG 49340</strain>
    </source>
</reference>
<dbReference type="Proteomes" id="UP000397656">
    <property type="component" value="Chromosome 1"/>
</dbReference>
<keyword evidence="1 4" id="KW-0808">Transferase</keyword>
<proteinExistence type="predicted"/>
<keyword evidence="2" id="KW-0012">Acyltransferase</keyword>
<dbReference type="InterPro" id="IPR050832">
    <property type="entry name" value="Bact_Acetyltransf"/>
</dbReference>
<protein>
    <submittedName>
        <fullName evidence="4">GNAT family N-acetyltransferase</fullName>
    </submittedName>
</protein>
<organism evidence="4 5">
    <name type="scientific">Cupriavidus basilensis</name>
    <dbReference type="NCBI Taxonomy" id="68895"/>
    <lineage>
        <taxon>Bacteria</taxon>
        <taxon>Pseudomonadati</taxon>
        <taxon>Pseudomonadota</taxon>
        <taxon>Betaproteobacteria</taxon>
        <taxon>Burkholderiales</taxon>
        <taxon>Burkholderiaceae</taxon>
        <taxon>Cupriavidus</taxon>
    </lineage>
</organism>
<dbReference type="EMBL" id="CP062803">
    <property type="protein sequence ID" value="QOT75794.1"/>
    <property type="molecule type" value="Genomic_DNA"/>
</dbReference>
<dbReference type="Pfam" id="PF00583">
    <property type="entry name" value="Acetyltransf_1"/>
    <property type="match status" value="1"/>
</dbReference>
<dbReference type="GO" id="GO:0016747">
    <property type="term" value="F:acyltransferase activity, transferring groups other than amino-acyl groups"/>
    <property type="evidence" value="ECO:0007669"/>
    <property type="project" value="InterPro"/>
</dbReference>